<dbReference type="KEGG" id="caa:Caka_1887"/>
<dbReference type="PANTHER" id="PTHR36566">
    <property type="entry name" value="NICKEL INSERTION PROTEIN-RELATED"/>
    <property type="match status" value="1"/>
</dbReference>
<keyword evidence="4" id="KW-1185">Reference proteome</keyword>
<keyword evidence="2" id="KW-0456">Lyase</keyword>
<protein>
    <recommendedName>
        <fullName evidence="2">Pyridinium-3,5-bisthiocarboxylic acid mononucleotide nickel insertion protein</fullName>
        <shortName evidence="2">P2TMN nickel insertion protein</shortName>
        <ecNumber evidence="2">4.99.1.12</ecNumber>
    </recommendedName>
    <alternativeName>
        <fullName evidence="2">Nickel-pincer cofactor biosynthesis protein LarC</fullName>
    </alternativeName>
</protein>
<reference evidence="3 4" key="1">
    <citation type="journal article" date="2010" name="Stand. Genomic Sci.">
        <title>Complete genome sequence of Coraliomargarita akajimensis type strain (04OKA010-24).</title>
        <authorList>
            <person name="Mavromatis K."/>
            <person name="Abt B."/>
            <person name="Brambilla E."/>
            <person name="Lapidus A."/>
            <person name="Copeland A."/>
            <person name="Deshpande S."/>
            <person name="Nolan M."/>
            <person name="Lucas S."/>
            <person name="Tice H."/>
            <person name="Cheng J.F."/>
            <person name="Han C."/>
            <person name="Detter J.C."/>
            <person name="Woyke T."/>
            <person name="Goodwin L."/>
            <person name="Pitluck S."/>
            <person name="Held B."/>
            <person name="Brettin T."/>
            <person name="Tapia R."/>
            <person name="Ivanova N."/>
            <person name="Mikhailova N."/>
            <person name="Pati A."/>
            <person name="Liolios K."/>
            <person name="Chen A."/>
            <person name="Palaniappan K."/>
            <person name="Land M."/>
            <person name="Hauser L."/>
            <person name="Chang Y.J."/>
            <person name="Jeffries C.D."/>
            <person name="Rohde M."/>
            <person name="Goker M."/>
            <person name="Bristow J."/>
            <person name="Eisen J.A."/>
            <person name="Markowitz V."/>
            <person name="Hugenholtz P."/>
            <person name="Klenk H.P."/>
            <person name="Kyrpides N.C."/>
        </authorList>
    </citation>
    <scope>NUCLEOTIDE SEQUENCE [LARGE SCALE GENOMIC DNA]</scope>
    <source>
        <strain evidence="4">DSM 45221 / IAM 15411 / JCM 23193 / KCTC 12865</strain>
    </source>
</reference>
<comment type="function">
    <text evidence="2">Involved in the biosynthesis of a nickel-pincer cofactor ((SCS)Ni(II) pincer complex). Binds Ni(2+), and functions in nickel delivery to pyridinium-3,5-bisthiocarboxylic acid mononucleotide (P2TMN), to form the mature cofactor. Is thus probably required for the activation of nickel-pincer cofactor-dependent enzymes.</text>
</comment>
<name>D5EKJ8_CORAD</name>
<sequence length="406" mass="44010">MRTLYYNCTAGICGDMHLGALIDLGVNVEALREQLGKLNLDGWSLHAERDLRSGISGTRCDVRLAEFVSSHDHDHDHNHAPHRSYADIRVLIEASDLSLAVKADALSIFRVLAEAEAGVHAKPIDEVHFHEVGAVDSIIDIVGAAICWELLEIDAIASSPVELGGGHVHCAHGRMPVPAPATARLLENCPVTLNGTSKEATTPTGAAILVGKACRFEHNLFGKLRATATGIGQRDDPKIPNVLQVSLYDVLEPEGAQPASQVWELAVNLDDMTPEQVAFLCEQMMGAGALDAWQTAAVFKKGRSGVVVAALVAEDELALVESVLLKHSTSLGLRKRIWERVILSRRIEEVNTPWGRVRVKLALAEDGSVLRFKPEYEDCKLIAESEGISVQEVVDAARAQQERFGS</sequence>
<dbReference type="InterPro" id="IPR002822">
    <property type="entry name" value="Ni_insertion"/>
</dbReference>
<evidence type="ECO:0000256" key="1">
    <source>
        <dbReference type="ARBA" id="ARBA00022596"/>
    </source>
</evidence>
<evidence type="ECO:0000313" key="4">
    <source>
        <dbReference type="Proteomes" id="UP000000925"/>
    </source>
</evidence>
<dbReference type="Gene3D" id="3.30.70.1380">
    <property type="entry name" value="Transcriptional regulatory protein pf0864 domain like"/>
    <property type="match status" value="1"/>
</dbReference>
<dbReference type="STRING" id="583355.Caka_1887"/>
<dbReference type="Pfam" id="PF01969">
    <property type="entry name" value="Ni_insertion"/>
    <property type="match status" value="1"/>
</dbReference>
<proteinExistence type="inferred from homology"/>
<dbReference type="AlphaFoldDB" id="D5EKJ8"/>
<dbReference type="EMBL" id="CP001998">
    <property type="protein sequence ID" value="ADE54905.1"/>
    <property type="molecule type" value="Genomic_DNA"/>
</dbReference>
<evidence type="ECO:0000313" key="3">
    <source>
        <dbReference type="EMBL" id="ADE54905.1"/>
    </source>
</evidence>
<dbReference type="Proteomes" id="UP000000925">
    <property type="component" value="Chromosome"/>
</dbReference>
<dbReference type="RefSeq" id="WP_013043627.1">
    <property type="nucleotide sequence ID" value="NC_014008.1"/>
</dbReference>
<keyword evidence="1 2" id="KW-0533">Nickel</keyword>
<dbReference type="GO" id="GO:0016829">
    <property type="term" value="F:lyase activity"/>
    <property type="evidence" value="ECO:0007669"/>
    <property type="project" value="UniProtKB-UniRule"/>
</dbReference>
<dbReference type="EC" id="4.99.1.12" evidence="2"/>
<gene>
    <name evidence="2" type="primary">larC</name>
    <name evidence="3" type="ordered locus">Caka_1887</name>
</gene>
<dbReference type="eggNOG" id="COG1641">
    <property type="taxonomic scope" value="Bacteria"/>
</dbReference>
<dbReference type="NCBIfam" id="TIGR00299">
    <property type="entry name" value="nickel pincer cofactor biosynthesis protein LarC"/>
    <property type="match status" value="1"/>
</dbReference>
<dbReference type="Gene3D" id="3.10.20.300">
    <property type="entry name" value="mk0293 like domain"/>
    <property type="match status" value="1"/>
</dbReference>
<dbReference type="GO" id="GO:0016151">
    <property type="term" value="F:nickel cation binding"/>
    <property type="evidence" value="ECO:0007669"/>
    <property type="project" value="UniProtKB-UniRule"/>
</dbReference>
<dbReference type="GO" id="GO:0051604">
    <property type="term" value="P:protein maturation"/>
    <property type="evidence" value="ECO:0007669"/>
    <property type="project" value="UniProtKB-UniRule"/>
</dbReference>
<organism evidence="3 4">
    <name type="scientific">Coraliomargarita akajimensis (strain DSM 45221 / IAM 15411 / JCM 23193 / KCTC 12865 / 04OKA010-24)</name>
    <dbReference type="NCBI Taxonomy" id="583355"/>
    <lineage>
        <taxon>Bacteria</taxon>
        <taxon>Pseudomonadati</taxon>
        <taxon>Verrucomicrobiota</taxon>
        <taxon>Opitutia</taxon>
        <taxon>Puniceicoccales</taxon>
        <taxon>Coraliomargaritaceae</taxon>
        <taxon>Coraliomargarita</taxon>
    </lineage>
</organism>
<dbReference type="HAMAP" id="MF_01074">
    <property type="entry name" value="LarC"/>
    <property type="match status" value="1"/>
</dbReference>
<accession>D5EKJ8</accession>
<comment type="similarity">
    <text evidence="2">Belongs to the LarC family.</text>
</comment>
<comment type="catalytic activity">
    <reaction evidence="2">
        <text>Ni(II)-pyridinium-3,5-bisthiocarboxylate mononucleotide = pyridinium-3,5-bisthiocarboxylate mononucleotide + Ni(2+)</text>
        <dbReference type="Rhea" id="RHEA:54784"/>
        <dbReference type="ChEBI" id="CHEBI:49786"/>
        <dbReference type="ChEBI" id="CHEBI:137372"/>
        <dbReference type="ChEBI" id="CHEBI:137373"/>
        <dbReference type="EC" id="4.99.1.12"/>
    </reaction>
</comment>
<dbReference type="PANTHER" id="PTHR36566:SF1">
    <property type="entry name" value="PYRIDINIUM-3,5-BISTHIOCARBOXYLIC ACID MONONUCLEOTIDE NICKEL INSERTION PROTEIN"/>
    <property type="match status" value="1"/>
</dbReference>
<evidence type="ECO:0000256" key="2">
    <source>
        <dbReference type="HAMAP-Rule" id="MF_01074"/>
    </source>
</evidence>
<dbReference type="HOGENOM" id="CLU_028523_2_1_0"/>
<dbReference type="OrthoDB" id="9765625at2"/>